<feature type="region of interest" description="Disordered" evidence="1">
    <location>
        <begin position="450"/>
        <end position="489"/>
    </location>
</feature>
<evidence type="ECO:0000256" key="1">
    <source>
        <dbReference type="SAM" id="MobiDB-lite"/>
    </source>
</evidence>
<dbReference type="OrthoDB" id="3356769at2759"/>
<dbReference type="AlphaFoldDB" id="A0A4U7KKG7"/>
<organism evidence="2 3">
    <name type="scientific">Sporisorium graminicola</name>
    <dbReference type="NCBI Taxonomy" id="280036"/>
    <lineage>
        <taxon>Eukaryota</taxon>
        <taxon>Fungi</taxon>
        <taxon>Dikarya</taxon>
        <taxon>Basidiomycota</taxon>
        <taxon>Ustilaginomycotina</taxon>
        <taxon>Ustilaginomycetes</taxon>
        <taxon>Ustilaginales</taxon>
        <taxon>Ustilaginaceae</taxon>
        <taxon>Sporisorium</taxon>
    </lineage>
</organism>
<dbReference type="Proteomes" id="UP000306050">
    <property type="component" value="Chromosome SGRAM_9"/>
</dbReference>
<comment type="caution">
    <text evidence="2">The sequence shown here is derived from an EMBL/GenBank/DDBJ whole genome shotgun (WGS) entry which is preliminary data.</text>
</comment>
<evidence type="ECO:0000313" key="2">
    <source>
        <dbReference type="EMBL" id="TKY84605.1"/>
    </source>
</evidence>
<reference evidence="2 3" key="1">
    <citation type="submission" date="2019-05" db="EMBL/GenBank/DDBJ databases">
        <title>Sporisorium graminicola CBS 10092 draft sequencing and annotation.</title>
        <authorList>
            <person name="Solano-Gonzalez S."/>
            <person name="Caddick M.X."/>
            <person name="Darby A."/>
        </authorList>
    </citation>
    <scope>NUCLEOTIDE SEQUENCE [LARGE SCALE GENOMIC DNA]</scope>
    <source>
        <strain evidence="2 3">CBS 10092</strain>
    </source>
</reference>
<evidence type="ECO:0000313" key="3">
    <source>
        <dbReference type="Proteomes" id="UP000306050"/>
    </source>
</evidence>
<gene>
    <name evidence="2" type="ORF">EX895_006507</name>
</gene>
<evidence type="ECO:0008006" key="4">
    <source>
        <dbReference type="Google" id="ProtNLM"/>
    </source>
</evidence>
<dbReference type="RefSeq" id="XP_029736590.1">
    <property type="nucleotide sequence ID" value="XM_029887098.1"/>
</dbReference>
<dbReference type="GeneID" id="40729402"/>
<accession>A0A4U7KKG7</accession>
<dbReference type="EMBL" id="SRRM01000022">
    <property type="protein sequence ID" value="TKY84605.1"/>
    <property type="molecule type" value="Genomic_DNA"/>
</dbReference>
<protein>
    <recommendedName>
        <fullName evidence="4">F-box domain-containing protein</fullName>
    </recommendedName>
</protein>
<name>A0A4U7KKG7_9BASI</name>
<dbReference type="KEGG" id="sgra:EX895_006507"/>
<sequence length="535" mass="59522">MPPTAVGEQAAAPSASAGGKTLEAQLSSLTIHEPAGQLLAQLGEASDHSALLPQPSLPPEVLERVVRHLQPGVLIGDPVAHVTLVRLSCVSRLMRYWALEALYSVVILPRHVREFRKWYSRSVKAQPAYQFAGFTRALFCSLDDVSALTSFSAGWDHELLRLLHYCGPTLTHLSLWRSESMALLRDPGQVREGFRFGASQPVQVWGELGNGDGDTEEEVDADRANGQDDLSGMGQSVPPEAKHADDLFSKEELDDMPGWLKAEIRMQGTRAVTIHHKAHLTPTRRIARRQQGCQPTHLSIMMSLPLLEHEDPKVFSRMLIWHRVQELDVHISTPGHTPKILRLLASLRESPIRRLRISTTFSSLCMMTPPFPPSRRQREAAANGAFYLESSNYEDAATTCQYLPTLNLCDALTSMLQDEVMRRVVIDELQGRPLTAVSNTEQMLIKRCLEGPGRQSSGGTESCPEDVGHSSDVGPAFKASMEPHADAQRQAELGRNFRLTITRGNQAMWAKLKDRLWDFRQRVEGISEGSWEVLS</sequence>
<proteinExistence type="predicted"/>
<keyword evidence="3" id="KW-1185">Reference proteome</keyword>